<feature type="compositionally biased region" description="Basic residues" evidence="1">
    <location>
        <begin position="76"/>
        <end position="86"/>
    </location>
</feature>
<evidence type="ECO:0000313" key="3">
    <source>
        <dbReference type="Proteomes" id="UP001611383"/>
    </source>
</evidence>
<gene>
    <name evidence="2" type="ORF">F0U60_11955</name>
</gene>
<protein>
    <submittedName>
        <fullName evidence="2">Uncharacterized protein</fullName>
    </submittedName>
</protein>
<proteinExistence type="predicted"/>
<evidence type="ECO:0000313" key="2">
    <source>
        <dbReference type="EMBL" id="WNG44726.1"/>
    </source>
</evidence>
<evidence type="ECO:0000256" key="1">
    <source>
        <dbReference type="SAM" id="MobiDB-lite"/>
    </source>
</evidence>
<feature type="region of interest" description="Disordered" evidence="1">
    <location>
        <begin position="61"/>
        <end position="103"/>
    </location>
</feature>
<name>A0ABY9WPR3_9BACT</name>
<keyword evidence="3" id="KW-1185">Reference proteome</keyword>
<sequence length="103" mass="10906">MTTRSPTGTEAGALHGGLGWRVPQRAARLLHPPGALLGRPPSAALLGPCSPALALHSPSLRPMRYAAPAPPSRRPSPPRRLGRRSARQSPTEGHRCIGCTRLQ</sequence>
<accession>A0ABY9WPR3</accession>
<dbReference type="Proteomes" id="UP001611383">
    <property type="component" value="Chromosome"/>
</dbReference>
<reference evidence="2 3" key="1">
    <citation type="submission" date="2019-08" db="EMBL/GenBank/DDBJ databases">
        <title>Archangium and Cystobacter genomes.</title>
        <authorList>
            <person name="Chen I.-C.K."/>
            <person name="Wielgoss S."/>
        </authorList>
    </citation>
    <scope>NUCLEOTIDE SEQUENCE [LARGE SCALE GENOMIC DNA]</scope>
    <source>
        <strain evidence="2 3">Cbm 6</strain>
    </source>
</reference>
<dbReference type="EMBL" id="CP043494">
    <property type="protein sequence ID" value="WNG44726.1"/>
    <property type="molecule type" value="Genomic_DNA"/>
</dbReference>
<organism evidence="2 3">
    <name type="scientific">Archangium minus</name>
    <dbReference type="NCBI Taxonomy" id="83450"/>
    <lineage>
        <taxon>Bacteria</taxon>
        <taxon>Pseudomonadati</taxon>
        <taxon>Myxococcota</taxon>
        <taxon>Myxococcia</taxon>
        <taxon>Myxococcales</taxon>
        <taxon>Cystobacterineae</taxon>
        <taxon>Archangiaceae</taxon>
        <taxon>Archangium</taxon>
    </lineage>
</organism>